<dbReference type="PROSITE" id="PS00703">
    <property type="entry name" value="OKR_DC_1"/>
    <property type="match status" value="1"/>
</dbReference>
<dbReference type="InterPro" id="IPR015421">
    <property type="entry name" value="PyrdxlP-dep_Trfase_major"/>
</dbReference>
<evidence type="ECO:0000259" key="6">
    <source>
        <dbReference type="PROSITE" id="PS00703"/>
    </source>
</evidence>
<dbReference type="InterPro" id="IPR036633">
    <property type="entry name" value="Prn/Lys/Arg_de-COase_C_sf"/>
</dbReference>
<dbReference type="Gene3D" id="3.40.640.10">
    <property type="entry name" value="Type I PLP-dependent aspartate aminotransferase-like (Major domain)"/>
    <property type="match status" value="1"/>
</dbReference>
<evidence type="ECO:0000256" key="1">
    <source>
        <dbReference type="ARBA" id="ARBA00001933"/>
    </source>
</evidence>
<evidence type="ECO:0000256" key="2">
    <source>
        <dbReference type="ARBA" id="ARBA00010671"/>
    </source>
</evidence>
<dbReference type="InterPro" id="IPR008286">
    <property type="entry name" value="Prn/Lys/Arg_de-COase_C"/>
</dbReference>
<reference evidence="7 8" key="1">
    <citation type="submission" date="2015-07" db="EMBL/GenBank/DDBJ databases">
        <title>High-quality draft genome sequence of Oceanobacillus caeni HM6, a bacillus isolated from a human feces.</title>
        <authorList>
            <person name="Kumar J."/>
            <person name="Verma M.K."/>
            <person name="Pandey R."/>
            <person name="Bhambi M."/>
            <person name="Chauhan N."/>
        </authorList>
    </citation>
    <scope>NUCLEOTIDE SEQUENCE [LARGE SCALE GENOMIC DNA]</scope>
    <source>
        <strain evidence="7 8">HM6</strain>
    </source>
</reference>
<keyword evidence="3" id="KW-0210">Decarboxylase</keyword>
<accession>A0ABR5MI70</accession>
<dbReference type="EMBL" id="LGTK01000037">
    <property type="protein sequence ID" value="KPH73965.1"/>
    <property type="molecule type" value="Genomic_DNA"/>
</dbReference>
<keyword evidence="8" id="KW-1185">Reference proteome</keyword>
<dbReference type="Gene3D" id="3.90.100.10">
    <property type="entry name" value="Orn/Lys/Arg decarboxylase, C-terminal domain"/>
    <property type="match status" value="1"/>
</dbReference>
<dbReference type="Pfam" id="PF03711">
    <property type="entry name" value="OKR_DC_1_C"/>
    <property type="match status" value="1"/>
</dbReference>
<dbReference type="RefSeq" id="WP_060668689.1">
    <property type="nucleotide sequence ID" value="NZ_JARTGE010000133.1"/>
</dbReference>
<protein>
    <submittedName>
        <fullName evidence="7">Arginine decarboxylase</fullName>
    </submittedName>
</protein>
<dbReference type="InterPro" id="IPR000310">
    <property type="entry name" value="Orn/Lys/Arg_deCO2ase_major_dom"/>
</dbReference>
<keyword evidence="5" id="KW-0456">Lyase</keyword>
<proteinExistence type="inferred from homology"/>
<evidence type="ECO:0000256" key="3">
    <source>
        <dbReference type="ARBA" id="ARBA00022793"/>
    </source>
</evidence>
<evidence type="ECO:0000313" key="8">
    <source>
        <dbReference type="Proteomes" id="UP000037854"/>
    </source>
</evidence>
<dbReference type="CDD" id="cd00615">
    <property type="entry name" value="Orn_deC_like"/>
    <property type="match status" value="1"/>
</dbReference>
<name>A0ABR5MI70_9BACI</name>
<feature type="domain" description="Orn/Lys/Arg decarboxylases family 1 pyridoxal-P attachment site" evidence="6">
    <location>
        <begin position="221"/>
        <end position="235"/>
    </location>
</feature>
<comment type="cofactor">
    <cofactor evidence="1">
        <name>pyridoxal 5'-phosphate</name>
        <dbReference type="ChEBI" id="CHEBI:597326"/>
    </cofactor>
</comment>
<dbReference type="PANTHER" id="PTHR43277:SF4">
    <property type="entry name" value="ARGININE DECARBOXYLASE"/>
    <property type="match status" value="1"/>
</dbReference>
<evidence type="ECO:0000256" key="4">
    <source>
        <dbReference type="ARBA" id="ARBA00022898"/>
    </source>
</evidence>
<dbReference type="Pfam" id="PF01276">
    <property type="entry name" value="OKR_DC_1"/>
    <property type="match status" value="1"/>
</dbReference>
<sequence>MDQQRTPLFSGLLRHINNHPIPFHIPGHKKGNAIDPAFKDFLGENVFKMDLINIEPLDDLHHPQGIIKEAQELAAEAFGADYTFFSVQGTSGAIMTMILSVCKPGDKIIVPRNAHKSITSAIIFAGATPIFIHPELDENLGISHGITPSAVKHALQVHPDAKGVLVINPTYFGIAGDLEKIVSIAHEYNVPVLVDEAHGVHIHFHEGLPLSAMQAGADIAATSVHKLGGSLTQSSVLNLQGDRISHERVQTILSMLTTTSTSYILLASLDVARKQLTTNGYQMIEKSIQLADFARTEINNNLSYIYCVGEEILGTEATFRYDPTKLIISVKNLGLTGYDVEVWLRENYHIEVELSDLYNILCIITPGDDEKTIQILLKALKRLESENMNDVITREVNVKIPDIPLLAILPRNAFYAETEIIPFSEADGRISAESIMVYPPGIPIFIPGEIITKENINYINKNKQAGLPVQGLQDETLESIRVIKEQKPIY</sequence>
<dbReference type="InterPro" id="IPR015424">
    <property type="entry name" value="PyrdxlP-dep_Trfase"/>
</dbReference>
<dbReference type="InterPro" id="IPR052357">
    <property type="entry name" value="Orn_Lys_Arg_decarboxylase-I"/>
</dbReference>
<gene>
    <name evidence="7" type="ORF">AFL42_11045</name>
</gene>
<keyword evidence="4" id="KW-0663">Pyridoxal phosphate</keyword>
<comment type="caution">
    <text evidence="7">The sequence shown here is derived from an EMBL/GenBank/DDBJ whole genome shotgun (WGS) entry which is preliminary data.</text>
</comment>
<organism evidence="7 8">
    <name type="scientific">Oceanobacillus caeni</name>
    <dbReference type="NCBI Taxonomy" id="405946"/>
    <lineage>
        <taxon>Bacteria</taxon>
        <taxon>Bacillati</taxon>
        <taxon>Bacillota</taxon>
        <taxon>Bacilli</taxon>
        <taxon>Bacillales</taxon>
        <taxon>Bacillaceae</taxon>
        <taxon>Oceanobacillus</taxon>
    </lineage>
</organism>
<evidence type="ECO:0000256" key="5">
    <source>
        <dbReference type="ARBA" id="ARBA00023239"/>
    </source>
</evidence>
<dbReference type="Proteomes" id="UP000037854">
    <property type="component" value="Unassembled WGS sequence"/>
</dbReference>
<dbReference type="SUPFAM" id="SSF55904">
    <property type="entry name" value="Ornithine decarboxylase C-terminal domain"/>
    <property type="match status" value="1"/>
</dbReference>
<dbReference type="SUPFAM" id="SSF53383">
    <property type="entry name" value="PLP-dependent transferases"/>
    <property type="match status" value="1"/>
</dbReference>
<comment type="similarity">
    <text evidence="2">Belongs to the Orn/Lys/Arg decarboxylase class-I family.</text>
</comment>
<dbReference type="PANTHER" id="PTHR43277">
    <property type="entry name" value="ARGININE DECARBOXYLASE"/>
    <property type="match status" value="1"/>
</dbReference>
<evidence type="ECO:0000313" key="7">
    <source>
        <dbReference type="EMBL" id="KPH73965.1"/>
    </source>
</evidence>